<dbReference type="GO" id="GO:0006508">
    <property type="term" value="P:proteolysis"/>
    <property type="evidence" value="ECO:0007669"/>
    <property type="project" value="UniProtKB-KW"/>
</dbReference>
<dbReference type="GO" id="GO:0005524">
    <property type="term" value="F:ATP binding"/>
    <property type="evidence" value="ECO:0007669"/>
    <property type="project" value="UniProtKB-KW"/>
</dbReference>
<name>A0A2U8JQ56_9VIRU</name>
<feature type="transmembrane region" description="Helical" evidence="16">
    <location>
        <begin position="778"/>
        <end position="799"/>
    </location>
</feature>
<evidence type="ECO:0000256" key="3">
    <source>
        <dbReference type="ARBA" id="ARBA00022484"/>
    </source>
</evidence>
<dbReference type="Gene3D" id="3.30.70.270">
    <property type="match status" value="1"/>
</dbReference>
<dbReference type="GO" id="GO:0003723">
    <property type="term" value="F:RNA binding"/>
    <property type="evidence" value="ECO:0007669"/>
    <property type="project" value="InterPro"/>
</dbReference>
<evidence type="ECO:0000256" key="5">
    <source>
        <dbReference type="ARBA" id="ARBA00022670"/>
    </source>
</evidence>
<dbReference type="PROSITE" id="PS51218">
    <property type="entry name" value="SF3_HELICASE_2"/>
    <property type="match status" value="1"/>
</dbReference>
<proteinExistence type="predicted"/>
<dbReference type="EMBL" id="MG995692">
    <property type="protein sequence ID" value="AWK77840.1"/>
    <property type="molecule type" value="Genomic_RNA"/>
</dbReference>
<keyword evidence="15" id="KW-0175">Coiled coil</keyword>
<comment type="subcellular location">
    <subcellularLocation>
        <location evidence="1">Virion</location>
    </subcellularLocation>
</comment>
<dbReference type="GO" id="GO:0004197">
    <property type="term" value="F:cysteine-type endopeptidase activity"/>
    <property type="evidence" value="ECO:0007669"/>
    <property type="project" value="InterPro"/>
</dbReference>
<dbReference type="Pfam" id="PF00910">
    <property type="entry name" value="RNA_helicase"/>
    <property type="match status" value="1"/>
</dbReference>
<keyword evidence="5" id="KW-0645">Protease</keyword>
<evidence type="ECO:0000259" key="18">
    <source>
        <dbReference type="PROSITE" id="PS51874"/>
    </source>
</evidence>
<feature type="coiled-coil region" evidence="15">
    <location>
        <begin position="940"/>
        <end position="967"/>
    </location>
</feature>
<evidence type="ECO:0000313" key="19">
    <source>
        <dbReference type="EMBL" id="AWK77840.1"/>
    </source>
</evidence>
<keyword evidence="8" id="KW-0547">Nucleotide-binding</keyword>
<evidence type="ECO:0000256" key="2">
    <source>
        <dbReference type="ARBA" id="ARBA00020107"/>
    </source>
</evidence>
<keyword evidence="16" id="KW-0472">Membrane</keyword>
<dbReference type="Pfam" id="PF00680">
    <property type="entry name" value="RdRP_1"/>
    <property type="match status" value="1"/>
</dbReference>
<dbReference type="SUPFAM" id="SSF56672">
    <property type="entry name" value="DNA/RNA polymerases"/>
    <property type="match status" value="1"/>
</dbReference>
<keyword evidence="3" id="KW-0696">RNA-directed RNA polymerase</keyword>
<accession>A0A2U8JQ56</accession>
<dbReference type="InterPro" id="IPR009003">
    <property type="entry name" value="Peptidase_S1_PA"/>
</dbReference>
<keyword evidence="11" id="KW-0788">Thiol protease</keyword>
<sequence length="2822" mass="319639">MTTTKRLTRFSQTVTKGSDSHDIYAMKEKNLYKVIKFVLFGDEKENCDRCPRFKVKDTVQCPKCGKLHLPILRIPREMEDIPVENLEMVSHKGFSLSKFLYQIKDKIYEGKEVNAFENVDFKYVQKLIEDIIILVIHLCKSDNYQDCLLAIANFIKHRTNEPLIQLKYLNNVKELSNKWYRQISDFFLQLYPLQSSEFSPIKSMRFLLDKFDQIKHSDAYKHFYKFLMYSLSLNLFEFAGITFDKFKYSQLEAKAIKEKYYCGIDFFHSMLDTLTFLCERGQLCWKMGSIDPLFHSGAKYAEWYEKCTELIISAKYLTNPEAHGITPEKYFGDLDSAIDQGNCILQYAKMMSGYEINHVRELLAKLKQIKSTEFTKDKAMTMRKAPFGLLIFSGSAVGKSTFQDVIFNAHAKILGLPNGDEYRYVYNPFDEYMSGYKSNRWCIISDDSGFRNPNKCTEVDQSVAFLIQAVNNVPILTNQAQLEDKGTIPLRPRLVIATTNVPHLNIKEYFKSALAGRRRLPWCARIAPKPAYARSDSPCMIDPAKLKPDPDKIPDYWIIELYKIVPIDNINDMDINHDITQDAKFEHVETYDDIREFLKWYKDAVLEHERNQDSMMKTTNALKEMKLCLTCMDNANKCKCLTENVQQRTLTQDMLISICLTLAEATEEVNELESIHLEYFRVYGQFHDMTAPEAYNMFFTMARSTSPVIMETHRRIATEFVEQRNGMGPNGDDNFVIETDIRSQNIFHHLYWHIAFFVAAYCGIGYGIGYFISQYIYTSWLSFFVGLWIEYFVSGYCAVGKRLRAYIYNCVMKLWYKKQFIKFMLSTLGDSIAETIGINPKLTRLVIHVTALAGSLYILKQVLPGVWDYVSGNPATNKELKQEVARRYENDIIEGMNDTLNQHTHAKAIVEKLLDHPDMTPALREELTQIHAPQKLKGSTIELKERASKAEEELNALKAEILLQYQTLDIHPNAHSKLLEMCGVNLTDDLQGNTVTTLAPKSYEVGVKPTPSDYERPAVWTNTSLEISDIDVNPCSKSWKNMTREELVVRLSNNCVTFLIHFVRDGEAITRTVAAMAVSSHYFVTNNHVIPDCDFRLDIIWAKVQKGVTRNVFNLHILPENIKTNPEIDLAVIHVTRLPPFRDILDLYPTKNFDGCYNGFILKRGSDGVIVIKDLSALTLNRDYYHIMLKKNLPFWTGYVSEPTKNGDCGSLYIVDSGYGPVVAAMHTSGHGDRVGGVMITKEDVTSLIDSFGFINVQAGVLKLNAPSTNHNLVSLHPKSPLRFMEEGSVEVFGSLDGHRPRNKSLVVATSMQKYLLKHGYEVKYGPPSMTGWQPIRVALDKLFTNRPSWNMRDIKLAARQLLEEHLEVFKNQLHLIEIYDNETVLNGMPGIPYVDPVVTKTSMGHPYNKSKKNFKVDLPSDDIYQHKFTMTDEVMEMVEECWAKVCRGELPMTIFTGSLKDEPRSFAKIQAHKTRLFMACSFDTVFVTRKLLLSFCRLTQMNKMETGIAIGVVAQSTEWTEMYLELIKFGPENIFCGDFVGFDAVTLGEFMFEVIQYFLGIAAAAGYPRWALVAIATVLEDQFYTIIKILNDLIRQNQANTPSGCSITTLINSIVNLVILRMCYNILDPDPTDDGFKKFVAEFVYGDDNIQGSGKKWFNHCSVSKCLAAFSVGYTMADKESESVPFIHISKATFLKRSFRFEPLLGVYVAPLELESIEKSLMVTVRSKSVCLEKQSVDILQSALREYFFHGREMFEEKRALFITLVDDLNLRIYMDRYFPTWDELVANFWSHSDHKYVHYFDSVGERLTIQEQEHGIRNCYICTPESNINPSIAVTVDMSLISSTSDVEEWVMDASSLERPSEVLTLSTGHCDGPNLELHEECQGLDVSQDNTQPFKNFNIFSNCCKATDVDESATFNNLQMQQQSDPHGELLMLSNEQLGHLVRITWVRGQYVKYKNFLLSQLHLVRTSATNIAVLSEEQQRHIVESVIQRLHLSIPIAESNDEELANSLQMDESAQPMDEDTTVIENDETVTFIDTTVGEHNTATSTILPNMLSNVTSKVADMGDFLARPVPIWKTTWATGDTPGVVTTIDPWYLFLNNTKVKYKLNNFAWLSGKLHIKVVINASPFYYGAAKICYQPYGGYVGVPPTTDAGNRHLIQYSQLKHIDIYPQKNSGGEMELSWIYNRDYVNIQSASAVQTLGRLYYLIYSALRSANGVTGTGVSVRMFAWMTEVHLEGPSLGLSLQSDEYSQGVVSRPASVVASIAGKLENAPFLGPFAKATRIGASAISSIASIFGFSNIPNLKETDPFMPTAFPNLAGTSQKYPFHKLTLDPKNELAISASCVGAEQAEDLMVKDYCGKESFLTKFTISTANAADDIVFNTAITPMMFDYNSTTKAFYMTPLCHGSCCNTWWRGGIKIKFTFLASVFHKLRVLIAYDPAGTGTGVLTSDPDPSNSVFSKYVDVTSETEIIVTVPYMQARPFLETFRMDALPTVWQTSGFTFLGNPAFFNGSLIVRVVNVLTAPVATSSIDVLVSVSAAEDFELAGPRIPGGNKKYSFWNLQSEEVSMGPVNPPVEDRNLVFFGERFVSIRQYLQRLCLYRVDPLEAVPFPLGLTYLVRNRMPAHFGYDPNGLDGAQNSSSAMVGFNWCFKTPLTWFAPCYLGYRGSVNWVVNADNPTYISHIRAIRPGDDNTLNYGTTSYTQAYTFNTPSFYLKFGYDGAGGSAITNQHTQAGLSVQYPFYTGYKFLPTSIGTPTSDTQADTSFDRVIFEISSNNVDLAVDGGCKIWQYCGAGTDFSFVQFQFVPVVYNYPNFPNAEPA</sequence>
<keyword evidence="14" id="KW-0693">Viral RNA replication</keyword>
<dbReference type="Pfam" id="PF11492">
    <property type="entry name" value="Dicistro_VP4"/>
    <property type="match status" value="1"/>
</dbReference>
<dbReference type="InterPro" id="IPR000605">
    <property type="entry name" value="Helicase_SF3_ssDNA/RNA_vir"/>
</dbReference>
<feature type="domain" description="Peptidase C3" evidence="18">
    <location>
        <begin position="1041"/>
        <end position="1245"/>
    </location>
</feature>
<evidence type="ECO:0000256" key="10">
    <source>
        <dbReference type="ARBA" id="ARBA00022806"/>
    </source>
</evidence>
<evidence type="ECO:0000256" key="9">
    <source>
        <dbReference type="ARBA" id="ARBA00022801"/>
    </source>
</evidence>
<dbReference type="CDD" id="cd00205">
    <property type="entry name" value="rhv_like"/>
    <property type="match status" value="2"/>
</dbReference>
<dbReference type="Gene3D" id="2.60.120.20">
    <property type="match status" value="3"/>
</dbReference>
<keyword evidence="6" id="KW-0808">Transferase</keyword>
<evidence type="ECO:0000256" key="14">
    <source>
        <dbReference type="ARBA" id="ARBA00022953"/>
    </source>
</evidence>
<evidence type="ECO:0000256" key="8">
    <source>
        <dbReference type="ARBA" id="ARBA00022741"/>
    </source>
</evidence>
<dbReference type="InterPro" id="IPR024343">
    <property type="entry name" value="VP4_dicistrovir"/>
</dbReference>
<evidence type="ECO:0000256" key="11">
    <source>
        <dbReference type="ARBA" id="ARBA00022807"/>
    </source>
</evidence>
<feature type="domain" description="SF3 helicase" evidence="17">
    <location>
        <begin position="366"/>
        <end position="539"/>
    </location>
</feature>
<evidence type="ECO:0000256" key="13">
    <source>
        <dbReference type="ARBA" id="ARBA00022844"/>
    </source>
</evidence>
<dbReference type="InterPro" id="IPR014759">
    <property type="entry name" value="Helicase_SF3_ssRNA_vir"/>
</dbReference>
<keyword evidence="16" id="KW-0812">Transmembrane</keyword>
<evidence type="ECO:0000256" key="6">
    <source>
        <dbReference type="ARBA" id="ARBA00022679"/>
    </source>
</evidence>
<dbReference type="GO" id="GO:0019028">
    <property type="term" value="C:viral capsid"/>
    <property type="evidence" value="ECO:0007669"/>
    <property type="project" value="UniProtKB-KW"/>
</dbReference>
<dbReference type="InterPro" id="IPR001205">
    <property type="entry name" value="RNA-dir_pol_C"/>
</dbReference>
<keyword evidence="16" id="KW-1133">Transmembrane helix</keyword>
<dbReference type="InterPro" id="IPR033703">
    <property type="entry name" value="Rhv-like"/>
</dbReference>
<evidence type="ECO:0000256" key="15">
    <source>
        <dbReference type="SAM" id="Coils"/>
    </source>
</evidence>
<keyword evidence="12" id="KW-0067">ATP-binding</keyword>
<keyword evidence="4" id="KW-0167">Capsid protein</keyword>
<dbReference type="SUPFAM" id="SSF88633">
    <property type="entry name" value="Positive stranded ssRNA viruses"/>
    <property type="match status" value="3"/>
</dbReference>
<dbReference type="InterPro" id="IPR029053">
    <property type="entry name" value="Viral_coat"/>
</dbReference>
<evidence type="ECO:0000259" key="17">
    <source>
        <dbReference type="PROSITE" id="PS51218"/>
    </source>
</evidence>
<evidence type="ECO:0000256" key="1">
    <source>
        <dbReference type="ARBA" id="ARBA00004328"/>
    </source>
</evidence>
<dbReference type="InterPro" id="IPR043128">
    <property type="entry name" value="Rev_trsase/Diguanyl_cyclase"/>
</dbReference>
<dbReference type="InterPro" id="IPR044067">
    <property type="entry name" value="PCV_3C_PRO"/>
</dbReference>
<dbReference type="GO" id="GO:0006351">
    <property type="term" value="P:DNA-templated transcription"/>
    <property type="evidence" value="ECO:0007669"/>
    <property type="project" value="InterPro"/>
</dbReference>
<dbReference type="Gene3D" id="1.20.960.20">
    <property type="match status" value="1"/>
</dbReference>
<evidence type="ECO:0000256" key="7">
    <source>
        <dbReference type="ARBA" id="ARBA00022695"/>
    </source>
</evidence>
<dbReference type="GO" id="GO:0003724">
    <property type="term" value="F:RNA helicase activity"/>
    <property type="evidence" value="ECO:0007669"/>
    <property type="project" value="InterPro"/>
</dbReference>
<feature type="transmembrane region" description="Helical" evidence="16">
    <location>
        <begin position="750"/>
        <end position="772"/>
    </location>
</feature>
<keyword evidence="10" id="KW-0347">Helicase</keyword>
<keyword evidence="7" id="KW-0548">Nucleotidyltransferase</keyword>
<reference evidence="19" key="2">
    <citation type="submission" date="2018-02" db="EMBL/GenBank/DDBJ databases">
        <authorList>
            <person name="Anderson D."/>
            <person name="Durr P."/>
        </authorList>
    </citation>
    <scope>NUCLEOTIDE SEQUENCE</scope>
    <source>
        <strain evidence="19">NT-1</strain>
    </source>
</reference>
<evidence type="ECO:0000256" key="16">
    <source>
        <dbReference type="SAM" id="Phobius"/>
    </source>
</evidence>
<dbReference type="GO" id="GO:0003968">
    <property type="term" value="F:RNA-directed RNA polymerase activity"/>
    <property type="evidence" value="ECO:0007669"/>
    <property type="project" value="UniProtKB-KW"/>
</dbReference>
<keyword evidence="13" id="KW-0946">Virion</keyword>
<protein>
    <recommendedName>
        <fullName evidence="2">Genome polyprotein</fullName>
    </recommendedName>
</protein>
<dbReference type="CDD" id="cd23195">
    <property type="entry name" value="Marnaviridae_RdRp"/>
    <property type="match status" value="1"/>
</dbReference>
<keyword evidence="9" id="KW-0378">Hydrolase</keyword>
<dbReference type="PROSITE" id="PS51874">
    <property type="entry name" value="PCV_3C_PRO"/>
    <property type="match status" value="1"/>
</dbReference>
<reference evidence="19" key="1">
    <citation type="journal article" date="2018" name="J. Gen. Virol.">
        <title>Metagenomic analysis of Varroa-free Australian honey bees (Apis mellifera) shows a diverse Picornavirales virome.</title>
        <authorList>
            <person name="Roberts J.M."/>
            <person name="Anderson D.L."/>
            <person name="Durr P.A."/>
        </authorList>
    </citation>
    <scope>NUCLEOTIDE SEQUENCE</scope>
    <source>
        <strain evidence="19">NT-1</strain>
    </source>
</reference>
<evidence type="ECO:0000256" key="4">
    <source>
        <dbReference type="ARBA" id="ARBA00022561"/>
    </source>
</evidence>
<evidence type="ECO:0000256" key="12">
    <source>
        <dbReference type="ARBA" id="ARBA00022840"/>
    </source>
</evidence>
<dbReference type="InterPro" id="IPR043502">
    <property type="entry name" value="DNA/RNA_pol_sf"/>
</dbReference>
<dbReference type="SUPFAM" id="SSF50494">
    <property type="entry name" value="Trypsin-like serine proteases"/>
    <property type="match status" value="1"/>
</dbReference>
<organism evidence="19">
    <name type="scientific">Darwin bee virus 5</name>
    <dbReference type="NCBI Taxonomy" id="2201280"/>
    <lineage>
        <taxon>Viruses</taxon>
        <taxon>Riboviria</taxon>
        <taxon>Orthornavirae</taxon>
        <taxon>Pisuviricota</taxon>
        <taxon>Pisoniviricetes</taxon>
        <taxon>Picornavirales</taxon>
    </lineage>
</organism>